<name>A0ABP7D7T8_9ACTN</name>
<protein>
    <recommendedName>
        <fullName evidence="3">DUF3515 domain-containing protein</fullName>
    </recommendedName>
</protein>
<dbReference type="RefSeq" id="WP_344811697.1">
    <property type="nucleotide sequence ID" value="NZ_BAAAYX010000003.1"/>
</dbReference>
<accession>A0ABP7D7T8</accession>
<proteinExistence type="predicted"/>
<dbReference type="InterPro" id="IPR021903">
    <property type="entry name" value="DUF3515"/>
</dbReference>
<comment type="caution">
    <text evidence="1">The sequence shown here is derived from an EMBL/GenBank/DDBJ whole genome shotgun (WGS) entry which is preliminary data.</text>
</comment>
<gene>
    <name evidence="1" type="ORF">GCM10022204_15090</name>
</gene>
<reference evidence="2" key="1">
    <citation type="journal article" date="2019" name="Int. J. Syst. Evol. Microbiol.">
        <title>The Global Catalogue of Microorganisms (GCM) 10K type strain sequencing project: providing services to taxonomists for standard genome sequencing and annotation.</title>
        <authorList>
            <consortium name="The Broad Institute Genomics Platform"/>
            <consortium name="The Broad Institute Genome Sequencing Center for Infectious Disease"/>
            <person name="Wu L."/>
            <person name="Ma J."/>
        </authorList>
    </citation>
    <scope>NUCLEOTIDE SEQUENCE [LARGE SCALE GENOMIC DNA]</scope>
    <source>
        <strain evidence="2">JCM 16548</strain>
    </source>
</reference>
<evidence type="ECO:0000313" key="1">
    <source>
        <dbReference type="EMBL" id="GAA3699515.1"/>
    </source>
</evidence>
<evidence type="ECO:0000313" key="2">
    <source>
        <dbReference type="Proteomes" id="UP001500051"/>
    </source>
</evidence>
<organism evidence="1 2">
    <name type="scientific">Microlunatus aurantiacus</name>
    <dbReference type="NCBI Taxonomy" id="446786"/>
    <lineage>
        <taxon>Bacteria</taxon>
        <taxon>Bacillati</taxon>
        <taxon>Actinomycetota</taxon>
        <taxon>Actinomycetes</taxon>
        <taxon>Propionibacteriales</taxon>
        <taxon>Propionibacteriaceae</taxon>
        <taxon>Microlunatus</taxon>
    </lineage>
</organism>
<dbReference type="Pfam" id="PF12028">
    <property type="entry name" value="DUF3515"/>
    <property type="match status" value="1"/>
</dbReference>
<keyword evidence="2" id="KW-1185">Reference proteome</keyword>
<dbReference type="Proteomes" id="UP001500051">
    <property type="component" value="Unassembled WGS sequence"/>
</dbReference>
<dbReference type="EMBL" id="BAAAYX010000003">
    <property type="protein sequence ID" value="GAA3699515.1"/>
    <property type="molecule type" value="Genomic_DNA"/>
</dbReference>
<evidence type="ECO:0008006" key="3">
    <source>
        <dbReference type="Google" id="ProtNLM"/>
    </source>
</evidence>
<sequence length="141" mass="14826">MVALLVLAAGCSRTVTMTDPTPTAEIREQCTPVMAALPATVLDQPRRTVQPGVLSAAWGDPTITLKCGVDRPPSLGAASECFEVNGVGWFAEQVEGGYLFTTIGRPVYVQVGVPPDYAPEATALVDVAAAVEKIPAERRCI</sequence>